<name>A0A645H8S4_9ZZZZ</name>
<dbReference type="AlphaFoldDB" id="A0A645H8S4"/>
<dbReference type="EMBL" id="VSSQ01088946">
    <property type="protein sequence ID" value="MPN35395.1"/>
    <property type="molecule type" value="Genomic_DNA"/>
</dbReference>
<evidence type="ECO:0000313" key="2">
    <source>
        <dbReference type="EMBL" id="MPN35395.1"/>
    </source>
</evidence>
<reference evidence="2" key="1">
    <citation type="submission" date="2019-08" db="EMBL/GenBank/DDBJ databases">
        <authorList>
            <person name="Kucharzyk K."/>
            <person name="Murdoch R.W."/>
            <person name="Higgins S."/>
            <person name="Loffler F."/>
        </authorList>
    </citation>
    <scope>NUCLEOTIDE SEQUENCE</scope>
</reference>
<protein>
    <submittedName>
        <fullName evidence="2">Uncharacterized protein</fullName>
    </submittedName>
</protein>
<feature type="compositionally biased region" description="Polar residues" evidence="1">
    <location>
        <begin position="72"/>
        <end position="82"/>
    </location>
</feature>
<accession>A0A645H8S4</accession>
<organism evidence="2">
    <name type="scientific">bioreactor metagenome</name>
    <dbReference type="NCBI Taxonomy" id="1076179"/>
    <lineage>
        <taxon>unclassified sequences</taxon>
        <taxon>metagenomes</taxon>
        <taxon>ecological metagenomes</taxon>
    </lineage>
</organism>
<feature type="region of interest" description="Disordered" evidence="1">
    <location>
        <begin position="55"/>
        <end position="82"/>
    </location>
</feature>
<feature type="compositionally biased region" description="Basic and acidic residues" evidence="1">
    <location>
        <begin position="23"/>
        <end position="38"/>
    </location>
</feature>
<sequence length="82" mass="9232">MDVEALDPERVLHKLHIGSRGVEAGDQRNGHRKTDQRTDQCQPAHRVGLPFFAEGQQEGAKSNRHPDRKTQQTHFCSSPTTC</sequence>
<feature type="region of interest" description="Disordered" evidence="1">
    <location>
        <begin position="19"/>
        <end position="41"/>
    </location>
</feature>
<gene>
    <name evidence="2" type="ORF">SDC9_182893</name>
</gene>
<evidence type="ECO:0000256" key="1">
    <source>
        <dbReference type="SAM" id="MobiDB-lite"/>
    </source>
</evidence>
<proteinExistence type="predicted"/>
<comment type="caution">
    <text evidence="2">The sequence shown here is derived from an EMBL/GenBank/DDBJ whole genome shotgun (WGS) entry which is preliminary data.</text>
</comment>